<name>A0ABT4KLI9_9HYPH</name>
<organism evidence="1 2">
    <name type="scientific">Sinorhizobium psoraleae</name>
    <dbReference type="NCBI Taxonomy" id="520838"/>
    <lineage>
        <taxon>Bacteria</taxon>
        <taxon>Pseudomonadati</taxon>
        <taxon>Pseudomonadota</taxon>
        <taxon>Alphaproteobacteria</taxon>
        <taxon>Hyphomicrobiales</taxon>
        <taxon>Rhizobiaceae</taxon>
        <taxon>Sinorhizobium/Ensifer group</taxon>
        <taxon>Sinorhizobium</taxon>
    </lineage>
</organism>
<sequence length="357" mass="39800">MRIVWKVLKWSILALLLLVILIASPVAYIEGFCHGEPVEEAYTPLISDPAFRRHEANTYLTYPEWHIVYAYDGLAEALKTGDEHAFDYFSSVKDFWTSTCALTRIADEHGGADSQTRMMIYTIGISFNLEMALKAAYEETIGRVTALLRGEKKTPQDQVAAGMAADYAAFLRQTPWYRYSFDREIGKLWDAPITDPVRGWERRLALGGEWRAKVAYARMIESAVAATATAKLEIRSIISGLPADTLSDIPWVKVVRESDDGVEIETPRYALFTKVLTDIAQRGGTIREIAGNDDIMVSVTVPAGETPAFAIGEAIARVKRGGFATERLLLGLKVEQLADLLRQMPTDDPGLEHVFDY</sequence>
<dbReference type="Proteomes" id="UP001079430">
    <property type="component" value="Unassembled WGS sequence"/>
</dbReference>
<accession>A0ABT4KLI9</accession>
<evidence type="ECO:0000313" key="2">
    <source>
        <dbReference type="Proteomes" id="UP001079430"/>
    </source>
</evidence>
<comment type="caution">
    <text evidence="1">The sequence shown here is derived from an EMBL/GenBank/DDBJ whole genome shotgun (WGS) entry which is preliminary data.</text>
</comment>
<gene>
    <name evidence="1" type="ORF">O3W52_22975</name>
</gene>
<keyword evidence="2" id="KW-1185">Reference proteome</keyword>
<dbReference type="RefSeq" id="WP_269283632.1">
    <property type="nucleotide sequence ID" value="NZ_JAPVOI010000004.1"/>
</dbReference>
<proteinExistence type="predicted"/>
<evidence type="ECO:0000313" key="1">
    <source>
        <dbReference type="EMBL" id="MCZ4092827.1"/>
    </source>
</evidence>
<dbReference type="EMBL" id="JAPVOI010000004">
    <property type="protein sequence ID" value="MCZ4092827.1"/>
    <property type="molecule type" value="Genomic_DNA"/>
</dbReference>
<protein>
    <submittedName>
        <fullName evidence="1">Uncharacterized protein</fullName>
    </submittedName>
</protein>
<reference evidence="1" key="1">
    <citation type="submission" date="2022-10" db="EMBL/GenBank/DDBJ databases">
        <title>Whole genome sequencing of three plant growth promoting bacteria isolated from Vachellia tortilis subsp. raddiana in Morocco.</title>
        <authorList>
            <person name="Hnini M."/>
            <person name="Zouagui R."/>
            <person name="Zouagui H."/>
            <person name="Chemao Elfihri M.-W."/>
            <person name="Ibrahimi A."/>
            <person name="Sbabou L."/>
            <person name="Aurag J."/>
        </authorList>
    </citation>
    <scope>NUCLEOTIDE SEQUENCE</scope>
    <source>
        <strain evidence="1">LMR678</strain>
    </source>
</reference>